<dbReference type="GO" id="GO:0004298">
    <property type="term" value="F:threonine-type endopeptidase activity"/>
    <property type="evidence" value="ECO:0007669"/>
    <property type="project" value="UniProtKB-KW"/>
</dbReference>
<dbReference type="MEROPS" id="T01.011"/>
<gene>
    <name evidence="10" type="ORF">DHA2_27059</name>
</gene>
<dbReference type="PROSITE" id="PS00854">
    <property type="entry name" value="PROTEASOME_BETA_1"/>
    <property type="match status" value="1"/>
</dbReference>
<keyword evidence="4" id="KW-0888">Threonine protease</keyword>
<accession>V6TGM2</accession>
<dbReference type="PANTHER" id="PTHR32194:SF4">
    <property type="entry name" value="PROTEASOME SUBUNIT BETA TYPE-7"/>
    <property type="match status" value="1"/>
</dbReference>
<dbReference type="CDD" id="cd03763">
    <property type="entry name" value="proteasome_beta_type_7"/>
    <property type="match status" value="1"/>
</dbReference>
<reference evidence="11" key="1">
    <citation type="submission" date="2012-02" db="EMBL/GenBank/DDBJ databases">
        <title>Genome sequencing of Giardia lamblia Genotypes A2 and B isolates (DH and GS) and comparative analysis with the genomes of Genotypes A1 and E (WB and Pig).</title>
        <authorList>
            <person name="Adam R."/>
            <person name="Dahlstrom E."/>
            <person name="Martens C."/>
            <person name="Bruno D."/>
            <person name="Barbian K."/>
            <person name="Porcella S.F."/>
            <person name="Nash T."/>
        </authorList>
    </citation>
    <scope>NUCLEOTIDE SEQUENCE</scope>
    <source>
        <strain evidence="11">DH</strain>
    </source>
</reference>
<dbReference type="PROSITE" id="PS51476">
    <property type="entry name" value="PROTEASOME_BETA_2"/>
    <property type="match status" value="1"/>
</dbReference>
<dbReference type="PRINTS" id="PR00141">
    <property type="entry name" value="PROTEASOME"/>
</dbReference>
<dbReference type="Pfam" id="PF00227">
    <property type="entry name" value="Proteasome"/>
    <property type="match status" value="1"/>
</dbReference>
<sequence length="284" mass="30708">MSYWRLSAVLSMSSSVYLIDMSQFYMKLQFLSKVKGPMLQTIDDLTKVAPLSFENCKRNAQLPQDFLAECSKSFKKTGTTIMGLTFKGGVILAADTRSTGGPVVMNKNKKKLVCINEQMYMAGAGTAADTAAVGRMAASSLRLHAYKTGRKPLVQSAVKLISDHLFRYMGYVSAYVIIAGVDYKGAHLCSIDAHGSITAQPFMTDGSGRLAAQSMLEKHWRPDMEENDAVECACKAVEAGVFNDLGSGSGVDLVILRLDGTSELKHCIRESGSHSGSVPAGVYY</sequence>
<comment type="caution">
    <text evidence="10">The sequence shown here is derived from an EMBL/GenBank/DDBJ whole genome shotgun (WGS) entry which is preliminary data.</text>
</comment>
<comment type="subcellular location">
    <subcellularLocation>
        <location evidence="9">Cytoplasm</location>
    </subcellularLocation>
    <subcellularLocation>
        <location evidence="9">Nucleus</location>
    </subcellularLocation>
</comment>
<dbReference type="PANTHER" id="PTHR32194">
    <property type="entry name" value="METALLOPROTEASE TLDD"/>
    <property type="match status" value="1"/>
</dbReference>
<evidence type="ECO:0000313" key="10">
    <source>
        <dbReference type="EMBL" id="ESU36080.1"/>
    </source>
</evidence>
<dbReference type="InterPro" id="IPR023333">
    <property type="entry name" value="Proteasome_suB-type"/>
</dbReference>
<evidence type="ECO:0000256" key="5">
    <source>
        <dbReference type="ARBA" id="ARBA00022801"/>
    </source>
</evidence>
<dbReference type="EMBL" id="AHGT01000058">
    <property type="protein sequence ID" value="ESU36080.1"/>
    <property type="molecule type" value="Genomic_DNA"/>
</dbReference>
<protein>
    <recommendedName>
        <fullName evidence="9">Proteasome subunit beta</fullName>
    </recommendedName>
</protein>
<dbReference type="VEuPathDB" id="GiardiaDB:GL50803_0027059"/>
<evidence type="ECO:0000256" key="3">
    <source>
        <dbReference type="ARBA" id="ARBA00022670"/>
    </source>
</evidence>
<dbReference type="Proteomes" id="UP000018320">
    <property type="component" value="Unassembled WGS sequence"/>
</dbReference>
<dbReference type="GO" id="GO:0005634">
    <property type="term" value="C:nucleus"/>
    <property type="evidence" value="ECO:0007669"/>
    <property type="project" value="UniProtKB-SubCell"/>
</dbReference>
<evidence type="ECO:0000256" key="4">
    <source>
        <dbReference type="ARBA" id="ARBA00022698"/>
    </source>
</evidence>
<comment type="catalytic activity">
    <reaction evidence="1">
        <text>Cleavage of peptide bonds with very broad specificity.</text>
        <dbReference type="EC" id="3.4.25.1"/>
    </reaction>
</comment>
<dbReference type="SUPFAM" id="SSF56235">
    <property type="entry name" value="N-terminal nucleophile aminohydrolases (Ntn hydrolases)"/>
    <property type="match status" value="1"/>
</dbReference>
<dbReference type="InterPro" id="IPR029055">
    <property type="entry name" value="Ntn_hydrolases_N"/>
</dbReference>
<dbReference type="GO" id="GO:0005737">
    <property type="term" value="C:cytoplasm"/>
    <property type="evidence" value="ECO:0007669"/>
    <property type="project" value="UniProtKB-SubCell"/>
</dbReference>
<evidence type="ECO:0000256" key="8">
    <source>
        <dbReference type="PIRSR" id="PIRSR600243-1"/>
    </source>
</evidence>
<feature type="active site" description="Nucleophile" evidence="8">
    <location>
        <position position="79"/>
    </location>
</feature>
<comment type="subunit">
    <text evidence="9">Component of the proteasome complex.</text>
</comment>
<evidence type="ECO:0000256" key="2">
    <source>
        <dbReference type="ARBA" id="ARBA00022490"/>
    </source>
</evidence>
<evidence type="ECO:0000256" key="9">
    <source>
        <dbReference type="RuleBase" id="RU004203"/>
    </source>
</evidence>
<dbReference type="AlphaFoldDB" id="V6TGM2"/>
<keyword evidence="7 9" id="KW-0539">Nucleus</keyword>
<name>V6TGM2_GIAIN</name>
<dbReference type="InterPro" id="IPR016050">
    <property type="entry name" value="Proteasome_bsu_CS"/>
</dbReference>
<evidence type="ECO:0000256" key="6">
    <source>
        <dbReference type="ARBA" id="ARBA00022942"/>
    </source>
</evidence>
<evidence type="ECO:0000256" key="7">
    <source>
        <dbReference type="ARBA" id="ARBA00023242"/>
    </source>
</evidence>
<comment type="similarity">
    <text evidence="9">Belongs to the peptidase T1B family.</text>
</comment>
<dbReference type="VEuPathDB" id="GiardiaDB:QR46_2582"/>
<dbReference type="Gene3D" id="3.60.20.10">
    <property type="entry name" value="Glutamine Phosphoribosylpyrophosphate, subunit 1, domain 1"/>
    <property type="match status" value="1"/>
</dbReference>
<dbReference type="InterPro" id="IPR001353">
    <property type="entry name" value="Proteasome_sua/b"/>
</dbReference>
<evidence type="ECO:0000256" key="1">
    <source>
        <dbReference type="ARBA" id="ARBA00001198"/>
    </source>
</evidence>
<dbReference type="InterPro" id="IPR000243">
    <property type="entry name" value="Pept_T1A_subB"/>
</dbReference>
<dbReference type="GO" id="GO:0005839">
    <property type="term" value="C:proteasome core complex"/>
    <property type="evidence" value="ECO:0007669"/>
    <property type="project" value="InterPro"/>
</dbReference>
<organism evidence="10 11">
    <name type="scientific">Giardia intestinalis</name>
    <name type="common">Giardia lamblia</name>
    <dbReference type="NCBI Taxonomy" id="5741"/>
    <lineage>
        <taxon>Eukaryota</taxon>
        <taxon>Metamonada</taxon>
        <taxon>Diplomonadida</taxon>
        <taxon>Hexamitidae</taxon>
        <taxon>Giardiinae</taxon>
        <taxon>Giardia</taxon>
    </lineage>
</organism>
<keyword evidence="5" id="KW-0378">Hydrolase</keyword>
<reference evidence="10 11" key="2">
    <citation type="journal article" date="2013" name="Genome Biol. Evol.">
        <title>Genome sequencing of Giardia lamblia genotypes A2 and B isolates (DH and GS) and comparative analysis with the genomes of genotypes A1 and E (WB and Pig).</title>
        <authorList>
            <person name="Adam R.D."/>
            <person name="Dahlstrom E.W."/>
            <person name="Martens C.A."/>
            <person name="Bruno D.P."/>
            <person name="Barbian K.D."/>
            <person name="Ricklefs S.M."/>
            <person name="Hernandez M.M."/>
            <person name="Narla N.P."/>
            <person name="Patel R.B."/>
            <person name="Porcella S.F."/>
            <person name="Nash T.E."/>
        </authorList>
    </citation>
    <scope>NUCLEOTIDE SEQUENCE [LARGE SCALE GENOMIC DNA]</scope>
    <source>
        <strain evidence="10 11">DH</strain>
    </source>
</reference>
<dbReference type="VEuPathDB" id="GiardiaDB:GL50581_835"/>
<keyword evidence="2 9" id="KW-0963">Cytoplasm</keyword>
<evidence type="ECO:0000313" key="11">
    <source>
        <dbReference type="Proteomes" id="UP000018320"/>
    </source>
</evidence>
<comment type="function">
    <text evidence="9">Component of the proteasome, a multicatalytic proteinase complex which is characterized by its ability to cleave peptides with Arg, Phe, Tyr, Leu, and Glu adjacent to the leaving group at neutral or slightly basic pH. The proteasome has an ATP-dependent proteolytic activity.</text>
</comment>
<proteinExistence type="inferred from homology"/>
<dbReference type="VEuPathDB" id="GiardiaDB:DHA2_27059"/>
<keyword evidence="3" id="KW-0645">Protease</keyword>
<dbReference type="GO" id="GO:0051603">
    <property type="term" value="P:proteolysis involved in protein catabolic process"/>
    <property type="evidence" value="ECO:0007669"/>
    <property type="project" value="InterPro"/>
</dbReference>
<keyword evidence="6 9" id="KW-0647">Proteasome</keyword>